<accession>W9C140</accession>
<protein>
    <submittedName>
        <fullName evidence="2">Uncharacterized protein</fullName>
    </submittedName>
</protein>
<feature type="compositionally biased region" description="Polar residues" evidence="1">
    <location>
        <begin position="312"/>
        <end position="323"/>
    </location>
</feature>
<name>W9C140_SCLBF</name>
<dbReference type="AlphaFoldDB" id="W9C140"/>
<feature type="compositionally biased region" description="Acidic residues" evidence="1">
    <location>
        <begin position="44"/>
        <end position="59"/>
    </location>
</feature>
<gene>
    <name evidence="2" type="ORF">SBOR_9103</name>
</gene>
<feature type="region of interest" description="Disordered" evidence="1">
    <location>
        <begin position="419"/>
        <end position="496"/>
    </location>
</feature>
<sequence>MANEHLSISYDEYVNGYDSVDGPSDLDHERELVQSDAEAAGDKDSDEDEVEDGDEEPNPGEEIINVGTKHKGRSYDEMIQLNKNYIKWAVREYEKAPDDASDMILTLKDLFDRKKAWSEKKELKRPGSTPMWFGRHEGILIQDLEYSYVQWILNECAGGTEFADFHKFNRSKKSPGSIIIWFGQDKGRVPPDLGQLAWEMEMAYRARRVRRPPEIVNYCGRRLGSEDDGAASDVGSYISDDGFVVADEVETFNDDEGEDTEDPTEVYERNRSDVVESWEDGQRLAAYSDLEAAESDNDSLPSLEEVLRGGMASSSHPSKQSPPGASKATAISIDSEDDSEELIYSCKRGAPKSPSINKKRAVKDIDDGEESALVSAKDGADGLTKERSNKLYPSPPVTQETNIKNEDINAIESDSVIQLVSSSRRKSKNKTPKKSKARGKFDIDSSDSDMPLSLPHLRTPRKRAASVECTGSKTILTSPTKERARKKQFRGEGART</sequence>
<feature type="compositionally biased region" description="Basic residues" evidence="1">
    <location>
        <begin position="423"/>
        <end position="438"/>
    </location>
</feature>
<proteinExistence type="predicted"/>
<dbReference type="HOGENOM" id="CLU_549993_0_0_1"/>
<feature type="compositionally biased region" description="Basic and acidic residues" evidence="1">
    <location>
        <begin position="378"/>
        <end position="389"/>
    </location>
</feature>
<evidence type="ECO:0000256" key="1">
    <source>
        <dbReference type="SAM" id="MobiDB-lite"/>
    </source>
</evidence>
<dbReference type="OrthoDB" id="4770086at2759"/>
<evidence type="ECO:0000313" key="3">
    <source>
        <dbReference type="Proteomes" id="UP000019487"/>
    </source>
</evidence>
<comment type="caution">
    <text evidence="2">The sequence shown here is derived from an EMBL/GenBank/DDBJ whole genome shotgun (WGS) entry which is preliminary data.</text>
</comment>
<feature type="region of interest" description="Disordered" evidence="1">
    <location>
        <begin position="13"/>
        <end position="69"/>
    </location>
</feature>
<keyword evidence="3" id="KW-1185">Reference proteome</keyword>
<organism evidence="2 3">
    <name type="scientific">Sclerotinia borealis (strain F-4128)</name>
    <dbReference type="NCBI Taxonomy" id="1432307"/>
    <lineage>
        <taxon>Eukaryota</taxon>
        <taxon>Fungi</taxon>
        <taxon>Dikarya</taxon>
        <taxon>Ascomycota</taxon>
        <taxon>Pezizomycotina</taxon>
        <taxon>Leotiomycetes</taxon>
        <taxon>Helotiales</taxon>
        <taxon>Sclerotiniaceae</taxon>
        <taxon>Sclerotinia</taxon>
    </lineage>
</organism>
<dbReference type="EMBL" id="AYSA01000618">
    <property type="protein sequence ID" value="ESZ90517.1"/>
    <property type="molecule type" value="Genomic_DNA"/>
</dbReference>
<evidence type="ECO:0000313" key="2">
    <source>
        <dbReference type="EMBL" id="ESZ90517.1"/>
    </source>
</evidence>
<dbReference type="Proteomes" id="UP000019487">
    <property type="component" value="Unassembled WGS sequence"/>
</dbReference>
<feature type="region of interest" description="Disordered" evidence="1">
    <location>
        <begin position="289"/>
        <end position="406"/>
    </location>
</feature>
<feature type="compositionally biased region" description="Polar residues" evidence="1">
    <location>
        <begin position="469"/>
        <end position="479"/>
    </location>
</feature>
<reference evidence="2 3" key="1">
    <citation type="journal article" date="2014" name="Genome Announc.">
        <title>Draft genome sequence of Sclerotinia borealis, a psychrophilic plant pathogenic fungus.</title>
        <authorList>
            <person name="Mardanov A.V."/>
            <person name="Beletsky A.V."/>
            <person name="Kadnikov V.V."/>
            <person name="Ignatov A.N."/>
            <person name="Ravin N.V."/>
        </authorList>
    </citation>
    <scope>NUCLEOTIDE SEQUENCE [LARGE SCALE GENOMIC DNA]</scope>
    <source>
        <strain evidence="3">F-4157</strain>
    </source>
</reference>